<reference evidence="1" key="1">
    <citation type="submission" date="2020-06" db="EMBL/GenBank/DDBJ databases">
        <title>Stable isotope informed genome-resolved metagenomics uncovers potential trophic interactions in rhizosphere soil.</title>
        <authorList>
            <person name="Starr E.P."/>
            <person name="Shi S."/>
            <person name="Blazewicz S.J."/>
            <person name="Koch B.J."/>
            <person name="Probst A.J."/>
            <person name="Hungate B.A."/>
            <person name="Pett-Ridge J."/>
            <person name="Firestone M.K."/>
            <person name="Banfield J.F."/>
        </authorList>
    </citation>
    <scope>NUCLEOTIDE SEQUENCE</scope>
    <source>
        <strain evidence="1">YM_69_17</strain>
    </source>
</reference>
<dbReference type="InterPro" id="IPR009057">
    <property type="entry name" value="Homeodomain-like_sf"/>
</dbReference>
<proteinExistence type="predicted"/>
<dbReference type="InterPro" id="IPR036388">
    <property type="entry name" value="WH-like_DNA-bd_sf"/>
</dbReference>
<name>A0A952FJZ1_9PROT</name>
<sequence length="199" mass="22445">MPTTADDLTVSEASAVTDLRPKQINDAIDRRRIPSRWVISKGRNRRVHKDGLVVLVLEKSLATQVPAEVRRIWYGKLSEGASLRRIEAKDARTNVIYSIDLRDYRAPINRRWKKLKEAQRLIVEDPSVQAGTATFKGTRILVHPIADALAAGVSESELLEDYPRLTPSMLEAARIWCLAYPRRGRPRTRAPSSADKPGR</sequence>
<dbReference type="SUPFAM" id="SSF46689">
    <property type="entry name" value="Homeodomain-like"/>
    <property type="match status" value="1"/>
</dbReference>
<dbReference type="EMBL" id="JAEKLZ010000072">
    <property type="protein sequence ID" value="MBW8724064.1"/>
    <property type="molecule type" value="Genomic_DNA"/>
</dbReference>
<organism evidence="1 2">
    <name type="scientific">Inquilinus limosus</name>
    <dbReference type="NCBI Taxonomy" id="171674"/>
    <lineage>
        <taxon>Bacteria</taxon>
        <taxon>Pseudomonadati</taxon>
        <taxon>Pseudomonadota</taxon>
        <taxon>Alphaproteobacteria</taxon>
        <taxon>Rhodospirillales</taxon>
        <taxon>Rhodospirillaceae</taxon>
        <taxon>Inquilinus</taxon>
    </lineage>
</organism>
<gene>
    <name evidence="1" type="ORF">JF625_02745</name>
</gene>
<dbReference type="Pfam" id="PF04255">
    <property type="entry name" value="DUF433"/>
    <property type="match status" value="1"/>
</dbReference>
<dbReference type="Gene3D" id="1.10.10.10">
    <property type="entry name" value="Winged helix-like DNA-binding domain superfamily/Winged helix DNA-binding domain"/>
    <property type="match status" value="1"/>
</dbReference>
<protein>
    <submittedName>
        <fullName evidence="1">DUF433 domain-containing protein</fullName>
    </submittedName>
</protein>
<evidence type="ECO:0000313" key="1">
    <source>
        <dbReference type="EMBL" id="MBW8724064.1"/>
    </source>
</evidence>
<evidence type="ECO:0000313" key="2">
    <source>
        <dbReference type="Proteomes" id="UP000700706"/>
    </source>
</evidence>
<dbReference type="PANTHER" id="PTHR34849">
    <property type="entry name" value="SSL5025 PROTEIN"/>
    <property type="match status" value="1"/>
</dbReference>
<accession>A0A952FJZ1</accession>
<comment type="caution">
    <text evidence="1">The sequence shown here is derived from an EMBL/GenBank/DDBJ whole genome shotgun (WGS) entry which is preliminary data.</text>
</comment>
<dbReference type="PANTHER" id="PTHR34849:SF3">
    <property type="entry name" value="SSR2962 PROTEIN"/>
    <property type="match status" value="1"/>
</dbReference>
<dbReference type="AlphaFoldDB" id="A0A952FJZ1"/>
<dbReference type="Proteomes" id="UP000700706">
    <property type="component" value="Unassembled WGS sequence"/>
</dbReference>
<dbReference type="InterPro" id="IPR007367">
    <property type="entry name" value="DUF433"/>
</dbReference>